<reference evidence="7" key="1">
    <citation type="journal article" date="2014" name="Int. J. Syst. Evol. Microbiol.">
        <title>Complete genome sequence of Corynebacterium casei LMG S-19264T (=DSM 44701T), isolated from a smear-ripened cheese.</title>
        <authorList>
            <consortium name="US DOE Joint Genome Institute (JGI-PGF)"/>
            <person name="Walter F."/>
            <person name="Albersmeier A."/>
            <person name="Kalinowski J."/>
            <person name="Ruckert C."/>
        </authorList>
    </citation>
    <scope>NUCLEOTIDE SEQUENCE</scope>
    <source>
        <strain evidence="7">KCTC 12113</strain>
    </source>
</reference>
<dbReference type="InterPro" id="IPR039425">
    <property type="entry name" value="RNA_pol_sigma-70-like"/>
</dbReference>
<dbReference type="InterPro" id="IPR013249">
    <property type="entry name" value="RNA_pol_sigma70_r4_t2"/>
</dbReference>
<evidence type="ECO:0000313" key="8">
    <source>
        <dbReference type="Proteomes" id="UP000634668"/>
    </source>
</evidence>
<dbReference type="InterPro" id="IPR007627">
    <property type="entry name" value="RNA_pol_sigma70_r2"/>
</dbReference>
<organism evidence="7 8">
    <name type="scientific">Arenibacter certesii</name>
    <dbReference type="NCBI Taxonomy" id="228955"/>
    <lineage>
        <taxon>Bacteria</taxon>
        <taxon>Pseudomonadati</taxon>
        <taxon>Bacteroidota</taxon>
        <taxon>Flavobacteriia</taxon>
        <taxon>Flavobacteriales</taxon>
        <taxon>Flavobacteriaceae</taxon>
        <taxon>Arenibacter</taxon>
    </lineage>
</organism>
<comment type="similarity">
    <text evidence="1">Belongs to the sigma-70 factor family. ECF subfamily.</text>
</comment>
<dbReference type="Gene3D" id="1.10.1740.10">
    <property type="match status" value="1"/>
</dbReference>
<dbReference type="EMBL" id="BMWP01000028">
    <property type="protein sequence ID" value="GGW45903.1"/>
    <property type="molecule type" value="Genomic_DNA"/>
</dbReference>
<dbReference type="Pfam" id="PF08281">
    <property type="entry name" value="Sigma70_r4_2"/>
    <property type="match status" value="1"/>
</dbReference>
<evidence type="ECO:0000256" key="2">
    <source>
        <dbReference type="ARBA" id="ARBA00023015"/>
    </source>
</evidence>
<dbReference type="Pfam" id="PF04542">
    <property type="entry name" value="Sigma70_r2"/>
    <property type="match status" value="1"/>
</dbReference>
<dbReference type="RefSeq" id="WP_051315714.1">
    <property type="nucleotide sequence ID" value="NZ_BMWP01000028.1"/>
</dbReference>
<dbReference type="GO" id="GO:0016987">
    <property type="term" value="F:sigma factor activity"/>
    <property type="evidence" value="ECO:0007669"/>
    <property type="project" value="UniProtKB-KW"/>
</dbReference>
<feature type="domain" description="RNA polymerase sigma-70 region 2" evidence="5">
    <location>
        <begin position="26"/>
        <end position="91"/>
    </location>
</feature>
<dbReference type="InterPro" id="IPR014284">
    <property type="entry name" value="RNA_pol_sigma-70_dom"/>
</dbReference>
<dbReference type="PANTHER" id="PTHR43133:SF46">
    <property type="entry name" value="RNA POLYMERASE SIGMA-70 FACTOR ECF SUBFAMILY"/>
    <property type="match status" value="1"/>
</dbReference>
<evidence type="ECO:0000259" key="6">
    <source>
        <dbReference type="Pfam" id="PF08281"/>
    </source>
</evidence>
<dbReference type="SUPFAM" id="SSF88946">
    <property type="entry name" value="Sigma2 domain of RNA polymerase sigma factors"/>
    <property type="match status" value="1"/>
</dbReference>
<dbReference type="GO" id="GO:0006352">
    <property type="term" value="P:DNA-templated transcription initiation"/>
    <property type="evidence" value="ECO:0007669"/>
    <property type="project" value="InterPro"/>
</dbReference>
<name>A0A918J3F5_9FLAO</name>
<dbReference type="Proteomes" id="UP000634668">
    <property type="component" value="Unassembled WGS sequence"/>
</dbReference>
<keyword evidence="7" id="KW-0240">DNA-directed RNA polymerase</keyword>
<dbReference type="NCBIfam" id="TIGR02985">
    <property type="entry name" value="Sig70_bacteroi1"/>
    <property type="match status" value="1"/>
</dbReference>
<reference evidence="7" key="2">
    <citation type="submission" date="2020-09" db="EMBL/GenBank/DDBJ databases">
        <authorList>
            <person name="Sun Q."/>
            <person name="Kim S."/>
        </authorList>
    </citation>
    <scope>NUCLEOTIDE SEQUENCE</scope>
    <source>
        <strain evidence="7">KCTC 12113</strain>
    </source>
</reference>
<protein>
    <submittedName>
        <fullName evidence="7">DNA-directed RNA polymerase sigma-70 factor</fullName>
    </submittedName>
</protein>
<evidence type="ECO:0000256" key="3">
    <source>
        <dbReference type="ARBA" id="ARBA00023082"/>
    </source>
</evidence>
<dbReference type="AlphaFoldDB" id="A0A918J3F5"/>
<sequence length="200" mass="23265">MDRLNLEEQRFFAFKRGDRLAFESYFDTYYGSIIGFCIQFLGDHDKAQSVAQEAFIKLWLNRGKVKKINGIKSFLYTAAKTQCLDVLRHQTVTAKYRNLKLHEKENNLNAEILKAMNFDDVSFQELEALVDKTISKLPPQCRTVFLLSRYESKKNKEIANELNISIKAVEGNITRALKIFRIELSNYLIFILFSISSFLL</sequence>
<dbReference type="NCBIfam" id="TIGR02937">
    <property type="entry name" value="sigma70-ECF"/>
    <property type="match status" value="1"/>
</dbReference>
<accession>A0A918J3F5</accession>
<feature type="domain" description="RNA polymerase sigma factor 70 region 4 type 2" evidence="6">
    <location>
        <begin position="130"/>
        <end position="178"/>
    </location>
</feature>
<evidence type="ECO:0000256" key="1">
    <source>
        <dbReference type="ARBA" id="ARBA00010641"/>
    </source>
</evidence>
<dbReference type="Gene3D" id="1.10.10.10">
    <property type="entry name" value="Winged helix-like DNA-binding domain superfamily/Winged helix DNA-binding domain"/>
    <property type="match status" value="1"/>
</dbReference>
<dbReference type="InterPro" id="IPR014327">
    <property type="entry name" value="RNA_pol_sigma70_bacteroid"/>
</dbReference>
<dbReference type="InterPro" id="IPR013324">
    <property type="entry name" value="RNA_pol_sigma_r3/r4-like"/>
</dbReference>
<evidence type="ECO:0000256" key="4">
    <source>
        <dbReference type="ARBA" id="ARBA00023163"/>
    </source>
</evidence>
<dbReference type="InterPro" id="IPR013325">
    <property type="entry name" value="RNA_pol_sigma_r2"/>
</dbReference>
<proteinExistence type="inferred from homology"/>
<dbReference type="InterPro" id="IPR036388">
    <property type="entry name" value="WH-like_DNA-bd_sf"/>
</dbReference>
<keyword evidence="3" id="KW-0731">Sigma factor</keyword>
<dbReference type="SUPFAM" id="SSF88659">
    <property type="entry name" value="Sigma3 and sigma4 domains of RNA polymerase sigma factors"/>
    <property type="match status" value="1"/>
</dbReference>
<gene>
    <name evidence="7" type="ORF">GCM10007383_32750</name>
</gene>
<keyword evidence="8" id="KW-1185">Reference proteome</keyword>
<keyword evidence="2" id="KW-0805">Transcription regulation</keyword>
<evidence type="ECO:0000259" key="5">
    <source>
        <dbReference type="Pfam" id="PF04542"/>
    </source>
</evidence>
<dbReference type="PANTHER" id="PTHR43133">
    <property type="entry name" value="RNA POLYMERASE ECF-TYPE SIGMA FACTO"/>
    <property type="match status" value="1"/>
</dbReference>
<dbReference type="GO" id="GO:0000428">
    <property type="term" value="C:DNA-directed RNA polymerase complex"/>
    <property type="evidence" value="ECO:0007669"/>
    <property type="project" value="UniProtKB-KW"/>
</dbReference>
<comment type="caution">
    <text evidence="7">The sequence shown here is derived from an EMBL/GenBank/DDBJ whole genome shotgun (WGS) entry which is preliminary data.</text>
</comment>
<keyword evidence="4" id="KW-0804">Transcription</keyword>
<evidence type="ECO:0000313" key="7">
    <source>
        <dbReference type="EMBL" id="GGW45903.1"/>
    </source>
</evidence>
<dbReference type="GO" id="GO:0003677">
    <property type="term" value="F:DNA binding"/>
    <property type="evidence" value="ECO:0007669"/>
    <property type="project" value="InterPro"/>
</dbReference>